<dbReference type="Proteomes" id="UP001163046">
    <property type="component" value="Unassembled WGS sequence"/>
</dbReference>
<organism evidence="5 6">
    <name type="scientific">Desmophyllum pertusum</name>
    <dbReference type="NCBI Taxonomy" id="174260"/>
    <lineage>
        <taxon>Eukaryota</taxon>
        <taxon>Metazoa</taxon>
        <taxon>Cnidaria</taxon>
        <taxon>Anthozoa</taxon>
        <taxon>Hexacorallia</taxon>
        <taxon>Scleractinia</taxon>
        <taxon>Caryophylliina</taxon>
        <taxon>Caryophylliidae</taxon>
        <taxon>Desmophyllum</taxon>
    </lineage>
</organism>
<dbReference type="PANTHER" id="PTHR13937">
    <property type="entry name" value="EUKARYOTIC TRANSLATION INITATION FACTOR 3, SUBUNIT 8 EIF3S8 -RELATED"/>
    <property type="match status" value="1"/>
</dbReference>
<dbReference type="InterPro" id="IPR036390">
    <property type="entry name" value="WH_DNA-bd_sf"/>
</dbReference>
<dbReference type="Pfam" id="PF26569">
    <property type="entry name" value="EIF3CL_C"/>
    <property type="match status" value="1"/>
</dbReference>
<dbReference type="InterPro" id="IPR027516">
    <property type="entry name" value="EIF3C"/>
</dbReference>
<accession>A0A9X0CTV1</accession>
<dbReference type="GO" id="GO:0005852">
    <property type="term" value="C:eukaryotic translation initiation factor 3 complex"/>
    <property type="evidence" value="ECO:0007669"/>
    <property type="project" value="InterPro"/>
</dbReference>
<dbReference type="InterPro" id="IPR008905">
    <property type="entry name" value="EIF3C_N_dom"/>
</dbReference>
<dbReference type="FunFam" id="1.10.10.10:FF:000300">
    <property type="entry name" value="Eukaryotic translation initiation factor 3 subunit C"/>
    <property type="match status" value="1"/>
</dbReference>
<evidence type="ECO:0000256" key="2">
    <source>
        <dbReference type="ARBA" id="ARBA00022540"/>
    </source>
</evidence>
<dbReference type="Pfam" id="PF01399">
    <property type="entry name" value="PCI"/>
    <property type="match status" value="1"/>
</dbReference>
<keyword evidence="3" id="KW-0648">Protein biosynthesis</keyword>
<dbReference type="InterPro" id="IPR058999">
    <property type="entry name" value="EIF3CL_C"/>
</dbReference>
<dbReference type="PROSITE" id="PS50250">
    <property type="entry name" value="PCI"/>
    <property type="match status" value="1"/>
</dbReference>
<dbReference type="AlphaFoldDB" id="A0A9X0CTV1"/>
<evidence type="ECO:0000313" key="5">
    <source>
        <dbReference type="EMBL" id="KAJ7373993.1"/>
    </source>
</evidence>
<evidence type="ECO:0000259" key="4">
    <source>
        <dbReference type="PROSITE" id="PS50250"/>
    </source>
</evidence>
<gene>
    <name evidence="5" type="primary">EIF3C_3</name>
    <name evidence="5" type="ORF">OS493_009321</name>
</gene>
<dbReference type="Pfam" id="PF05470">
    <property type="entry name" value="eIF-3c_N"/>
    <property type="match status" value="1"/>
</dbReference>
<dbReference type="GO" id="GO:0031369">
    <property type="term" value="F:translation initiation factor binding"/>
    <property type="evidence" value="ECO:0007669"/>
    <property type="project" value="InterPro"/>
</dbReference>
<sequence length="192" mass="22881">MRELQNKRRLRREDSQVLFYMHINLELLECVYLTSAMLMEIPWMAAHAFDYRPRIFSKSFHYQLYGKVWKLFRQTEQVQEMLTRKIQEESLRTYLFTYNSVYDSLSLYTLAEMFDLPPSVVHSTISKMIINEELQASWDEPTQTVVMHRGAEPSLLQSLALQLADKVSNLVENNERIYDTRHGGFVQFKDRQ</sequence>
<feature type="non-terminal residue" evidence="5">
    <location>
        <position position="1"/>
    </location>
</feature>
<keyword evidence="1" id="KW-0963">Cytoplasm</keyword>
<dbReference type="GO" id="GO:0003743">
    <property type="term" value="F:translation initiation factor activity"/>
    <property type="evidence" value="ECO:0007669"/>
    <property type="project" value="UniProtKB-KW"/>
</dbReference>
<dbReference type="EMBL" id="MU826829">
    <property type="protein sequence ID" value="KAJ7373993.1"/>
    <property type="molecule type" value="Genomic_DNA"/>
</dbReference>
<keyword evidence="6" id="KW-1185">Reference proteome</keyword>
<name>A0A9X0CTV1_9CNID</name>
<dbReference type="OrthoDB" id="6019072at2759"/>
<evidence type="ECO:0000256" key="1">
    <source>
        <dbReference type="ARBA" id="ARBA00022490"/>
    </source>
</evidence>
<dbReference type="SUPFAM" id="SSF46785">
    <property type="entry name" value="Winged helix' DNA-binding domain"/>
    <property type="match status" value="1"/>
</dbReference>
<proteinExistence type="predicted"/>
<dbReference type="InterPro" id="IPR000717">
    <property type="entry name" value="PCI_dom"/>
</dbReference>
<protein>
    <submittedName>
        <fullName evidence="5">Eukaryotic translation initiation factor 3 subunit C</fullName>
    </submittedName>
</protein>
<dbReference type="SMART" id="SM00088">
    <property type="entry name" value="PINT"/>
    <property type="match status" value="1"/>
</dbReference>
<evidence type="ECO:0000256" key="3">
    <source>
        <dbReference type="ARBA" id="ARBA00022917"/>
    </source>
</evidence>
<reference evidence="5" key="1">
    <citation type="submission" date="2023-01" db="EMBL/GenBank/DDBJ databases">
        <title>Genome assembly of the deep-sea coral Lophelia pertusa.</title>
        <authorList>
            <person name="Herrera S."/>
            <person name="Cordes E."/>
        </authorList>
    </citation>
    <scope>NUCLEOTIDE SEQUENCE</scope>
    <source>
        <strain evidence="5">USNM1676648</strain>
        <tissue evidence="5">Polyp</tissue>
    </source>
</reference>
<keyword evidence="2 5" id="KW-0396">Initiation factor</keyword>
<comment type="caution">
    <text evidence="5">The sequence shown here is derived from an EMBL/GenBank/DDBJ whole genome shotgun (WGS) entry which is preliminary data.</text>
</comment>
<dbReference type="GO" id="GO:0003723">
    <property type="term" value="F:RNA binding"/>
    <property type="evidence" value="ECO:0007669"/>
    <property type="project" value="InterPro"/>
</dbReference>
<dbReference type="PANTHER" id="PTHR13937:SF0">
    <property type="entry name" value="EUKARYOTIC TRANSLATION INITIATION FACTOR 3 SUBUNIT C-RELATED"/>
    <property type="match status" value="1"/>
</dbReference>
<feature type="domain" description="PCI" evidence="4">
    <location>
        <begin position="1"/>
        <end position="152"/>
    </location>
</feature>
<evidence type="ECO:0000313" key="6">
    <source>
        <dbReference type="Proteomes" id="UP001163046"/>
    </source>
</evidence>